<reference evidence="3" key="1">
    <citation type="submission" date="2016-11" db="EMBL/GenBank/DDBJ databases">
        <authorList>
            <person name="Varghese N."/>
            <person name="Submissions S."/>
        </authorList>
    </citation>
    <scope>NUCLEOTIDE SEQUENCE [LARGE SCALE GENOMIC DNA]</scope>
    <source>
        <strain evidence="3">DSM 22212</strain>
    </source>
</reference>
<evidence type="ECO:0000313" key="2">
    <source>
        <dbReference type="EMBL" id="SHK79663.1"/>
    </source>
</evidence>
<dbReference type="Gene3D" id="3.30.420.150">
    <property type="entry name" value="Exopolyphosphatase. Domain 2"/>
    <property type="match status" value="1"/>
</dbReference>
<sequence>MRLAAIDLGTNTALLLIAEVIDGQLRPCYEAEQFVRLGEGLERTGMIGPAALMRLRRTLEAYRERLRAYGVKACWVAATSATREARNAQEVVRIVREVLGVAAEIISGEEEAYWSLQGALAAPGMPHGPCLVVDIGGGSTELVGGARQPDGTVTVGFARSLPLGTVRLTERWFASLPPSPEAIMQAQHQIREALAAVRLPRAATHYALVGVAGTCVSLAALETRSFPVESSVALTYDAVATWRDRLLKMSAAAVRALWPELLAGRADVLPMGALLLHEIMTWGRWRLCRVSPFGLRHGLILRHLPRC</sequence>
<dbReference type="GO" id="GO:0016462">
    <property type="term" value="F:pyrophosphatase activity"/>
    <property type="evidence" value="ECO:0007669"/>
    <property type="project" value="TreeGrafter"/>
</dbReference>
<dbReference type="PANTHER" id="PTHR30005">
    <property type="entry name" value="EXOPOLYPHOSPHATASE"/>
    <property type="match status" value="1"/>
</dbReference>
<dbReference type="EMBL" id="FRAU01000006">
    <property type="protein sequence ID" value="SHK79663.1"/>
    <property type="molecule type" value="Genomic_DNA"/>
</dbReference>
<dbReference type="Gene3D" id="3.30.420.40">
    <property type="match status" value="1"/>
</dbReference>
<dbReference type="Pfam" id="PF02541">
    <property type="entry name" value="Ppx-GppA"/>
    <property type="match status" value="1"/>
</dbReference>
<keyword evidence="3" id="KW-1185">Reference proteome</keyword>
<dbReference type="InterPro" id="IPR043129">
    <property type="entry name" value="ATPase_NBD"/>
</dbReference>
<protein>
    <submittedName>
        <fullName evidence="2">Exopolyphosphatase / guanosine-5'-triphosphate,3'-diphosphate pyrophosphatase</fullName>
    </submittedName>
</protein>
<dbReference type="PANTHER" id="PTHR30005:SF0">
    <property type="entry name" value="RETROGRADE REGULATION PROTEIN 2"/>
    <property type="match status" value="1"/>
</dbReference>
<name>A0A1M6VDR2_9BACT</name>
<accession>A0A1M6VDR2</accession>
<dbReference type="RefSeq" id="WP_072715833.1">
    <property type="nucleotide sequence ID" value="NZ_FRAU01000006.1"/>
</dbReference>
<proteinExistence type="predicted"/>
<dbReference type="AlphaFoldDB" id="A0A1M6VDR2"/>
<dbReference type="STRING" id="633813.SAMN04488087_2000"/>
<gene>
    <name evidence="2" type="ORF">SAMN04488087_2000</name>
</gene>
<dbReference type="InterPro" id="IPR003695">
    <property type="entry name" value="Ppx_GppA_N"/>
</dbReference>
<evidence type="ECO:0000259" key="1">
    <source>
        <dbReference type="Pfam" id="PF02541"/>
    </source>
</evidence>
<dbReference type="Proteomes" id="UP000185812">
    <property type="component" value="Unassembled WGS sequence"/>
</dbReference>
<dbReference type="CDD" id="cd24054">
    <property type="entry name" value="ASKHA_NBD_AaPPX-GppA_MtPPX2-like"/>
    <property type="match status" value="1"/>
</dbReference>
<evidence type="ECO:0000313" key="3">
    <source>
        <dbReference type="Proteomes" id="UP000185812"/>
    </source>
</evidence>
<feature type="domain" description="Ppx/GppA phosphatase N-terminal" evidence="1">
    <location>
        <begin position="17"/>
        <end position="306"/>
    </location>
</feature>
<dbReference type="SUPFAM" id="SSF53067">
    <property type="entry name" value="Actin-like ATPase domain"/>
    <property type="match status" value="2"/>
</dbReference>
<organism evidence="2 3">
    <name type="scientific">Rhodothermus profundi</name>
    <dbReference type="NCBI Taxonomy" id="633813"/>
    <lineage>
        <taxon>Bacteria</taxon>
        <taxon>Pseudomonadati</taxon>
        <taxon>Rhodothermota</taxon>
        <taxon>Rhodothermia</taxon>
        <taxon>Rhodothermales</taxon>
        <taxon>Rhodothermaceae</taxon>
        <taxon>Rhodothermus</taxon>
    </lineage>
</organism>
<dbReference type="OrthoDB" id="9814545at2"/>
<dbReference type="InterPro" id="IPR050273">
    <property type="entry name" value="GppA/Ppx_hydrolase"/>
</dbReference>